<gene>
    <name evidence="1" type="ORF">F994_02741</name>
</gene>
<reference evidence="1 2" key="1">
    <citation type="submission" date="2013-02" db="EMBL/GenBank/DDBJ databases">
        <title>The Genome Sequence of Acinetobacter sp. ANC 3994.</title>
        <authorList>
            <consortium name="The Broad Institute Genome Sequencing Platform"/>
            <consortium name="The Broad Institute Genome Sequencing Center for Infectious Disease"/>
            <person name="Cerqueira G."/>
            <person name="Feldgarden M."/>
            <person name="Courvalin P."/>
            <person name="Perichon B."/>
            <person name="Grillot-Courvalin C."/>
            <person name="Clermont D."/>
            <person name="Rocha E."/>
            <person name="Yoon E.-J."/>
            <person name="Nemec A."/>
            <person name="Walker B."/>
            <person name="Young S.K."/>
            <person name="Zeng Q."/>
            <person name="Gargeya S."/>
            <person name="Fitzgerald M."/>
            <person name="Haas B."/>
            <person name="Abouelleil A."/>
            <person name="Alvarado L."/>
            <person name="Arachchi H.M."/>
            <person name="Berlin A.M."/>
            <person name="Chapman S.B."/>
            <person name="Dewar J."/>
            <person name="Goldberg J."/>
            <person name="Griggs A."/>
            <person name="Gujja S."/>
            <person name="Hansen M."/>
            <person name="Howarth C."/>
            <person name="Imamovic A."/>
            <person name="Larimer J."/>
            <person name="McCowan C."/>
            <person name="Murphy C."/>
            <person name="Neiman D."/>
            <person name="Pearson M."/>
            <person name="Priest M."/>
            <person name="Roberts A."/>
            <person name="Saif S."/>
            <person name="Shea T."/>
            <person name="Sisk P."/>
            <person name="Sykes S."/>
            <person name="Wortman J."/>
            <person name="Nusbaum C."/>
            <person name="Birren B."/>
        </authorList>
    </citation>
    <scope>NUCLEOTIDE SEQUENCE [LARGE SCALE GENOMIC DNA]</scope>
    <source>
        <strain evidence="1 2">ANC 3994</strain>
    </source>
</reference>
<dbReference type="Gene3D" id="3.40.190.290">
    <property type="match status" value="1"/>
</dbReference>
<dbReference type="eggNOG" id="COG0583">
    <property type="taxonomic scope" value="Bacteria"/>
</dbReference>
<dbReference type="HOGENOM" id="CLU_2379640_0_0_6"/>
<evidence type="ECO:0008006" key="3">
    <source>
        <dbReference type="Google" id="ProtNLM"/>
    </source>
</evidence>
<organism evidence="1 2">
    <name type="scientific">Acinetobacter bohemicus ANC 3994</name>
    <dbReference type="NCBI Taxonomy" id="1217715"/>
    <lineage>
        <taxon>Bacteria</taxon>
        <taxon>Pseudomonadati</taxon>
        <taxon>Pseudomonadota</taxon>
        <taxon>Gammaproteobacteria</taxon>
        <taxon>Moraxellales</taxon>
        <taxon>Moraxellaceae</taxon>
        <taxon>Acinetobacter</taxon>
    </lineage>
</organism>
<sequence length="94" mass="10630">MHYVILLWLRLQVALQLQQSTFKFLVQIRDVLDTLDFTNEQVAGKGSGVRGLVRINTAVALGRLHISRIVNKLQDVYPDLSVELVPTDTFIDPV</sequence>
<protein>
    <recommendedName>
        <fullName evidence="3">LysR substrate-binding domain-containing protein</fullName>
    </recommendedName>
</protein>
<proteinExistence type="predicted"/>
<dbReference type="Proteomes" id="UP000013086">
    <property type="component" value="Unassembled WGS sequence"/>
</dbReference>
<accession>N8Q6E0</accession>
<name>N8Q6E0_9GAMM</name>
<dbReference type="AlphaFoldDB" id="N8Q6E0"/>
<evidence type="ECO:0000313" key="1">
    <source>
        <dbReference type="EMBL" id="ENU18783.1"/>
    </source>
</evidence>
<evidence type="ECO:0000313" key="2">
    <source>
        <dbReference type="Proteomes" id="UP000013086"/>
    </source>
</evidence>
<comment type="caution">
    <text evidence="1">The sequence shown here is derived from an EMBL/GenBank/DDBJ whole genome shotgun (WGS) entry which is preliminary data.</text>
</comment>
<dbReference type="EMBL" id="APOH01000020">
    <property type="protein sequence ID" value="ENU18783.1"/>
    <property type="molecule type" value="Genomic_DNA"/>
</dbReference>